<reference evidence="1 2" key="1">
    <citation type="submission" date="2023-02" db="EMBL/GenBank/DDBJ databases">
        <authorList>
            <person name="Liu G."/>
        </authorList>
    </citation>
    <scope>NUCLEOTIDE SEQUENCE [LARGE SCALE GENOMIC DNA]</scope>
    <source>
        <strain evidence="1 2">DSM 23008</strain>
    </source>
</reference>
<dbReference type="EMBL" id="CP117834">
    <property type="protein sequence ID" value="WDF02914.1"/>
    <property type="molecule type" value="Genomic_DNA"/>
</dbReference>
<proteinExistence type="predicted"/>
<organism evidence="1 2">
    <name type="scientific">Shouchella hunanensis</name>
    <dbReference type="NCBI Taxonomy" id="766894"/>
    <lineage>
        <taxon>Bacteria</taxon>
        <taxon>Bacillati</taxon>
        <taxon>Bacillota</taxon>
        <taxon>Bacilli</taxon>
        <taxon>Bacillales</taxon>
        <taxon>Bacillaceae</taxon>
        <taxon>Shouchella</taxon>
    </lineage>
</organism>
<name>A0ABY7W213_9BACI</name>
<protein>
    <submittedName>
        <fullName evidence="1">Uncharacterized protein</fullName>
    </submittedName>
</protein>
<evidence type="ECO:0000313" key="2">
    <source>
        <dbReference type="Proteomes" id="UP001215143"/>
    </source>
</evidence>
<gene>
    <name evidence="1" type="ORF">PQ477_15615</name>
</gene>
<sequence length="56" mass="6616">MFVLSRNINGNTHTLMSGKQPRYFNTYNEAEAMAIKLNSMLLREVDVWDHWTVKEN</sequence>
<evidence type="ECO:0000313" key="1">
    <source>
        <dbReference type="EMBL" id="WDF02914.1"/>
    </source>
</evidence>
<dbReference type="Proteomes" id="UP001215143">
    <property type="component" value="Chromosome"/>
</dbReference>
<dbReference type="RefSeq" id="WP_274272422.1">
    <property type="nucleotide sequence ID" value="NZ_CP117834.1"/>
</dbReference>
<accession>A0ABY7W213</accession>
<keyword evidence="2" id="KW-1185">Reference proteome</keyword>